<dbReference type="CDD" id="cd04301">
    <property type="entry name" value="NAT_SF"/>
    <property type="match status" value="1"/>
</dbReference>
<dbReference type="Gene3D" id="3.40.630.30">
    <property type="match status" value="1"/>
</dbReference>
<dbReference type="InterPro" id="IPR000182">
    <property type="entry name" value="GNAT_dom"/>
</dbReference>
<feature type="domain" description="N-acetyltransferase" evidence="1">
    <location>
        <begin position="16"/>
        <end position="154"/>
    </location>
</feature>
<dbReference type="AlphaFoldDB" id="A0A6C0D5A8"/>
<dbReference type="Pfam" id="PF00583">
    <property type="entry name" value="Acetyltransf_1"/>
    <property type="match status" value="1"/>
</dbReference>
<sequence>MTTATKTTNIISLKDIIFTNELCTQLINLYNNFGENDALNYENCKPILKNIVTNNNHHIFLYIDDSNNILGALTLLLEQKFIHNGKCVAHIEDFVVKKEFRAQNIGKDLMNYAITYAQHHNCYKIILDTNSKLENYYASYGFVNKGTAMSIYFS</sequence>
<evidence type="ECO:0000259" key="1">
    <source>
        <dbReference type="PROSITE" id="PS51186"/>
    </source>
</evidence>
<protein>
    <recommendedName>
        <fullName evidence="1">N-acetyltransferase domain-containing protein</fullName>
    </recommendedName>
</protein>
<dbReference type="PANTHER" id="PTHR13355">
    <property type="entry name" value="GLUCOSAMINE 6-PHOSPHATE N-ACETYLTRANSFERASE"/>
    <property type="match status" value="1"/>
</dbReference>
<dbReference type="EMBL" id="MN739536">
    <property type="protein sequence ID" value="QHT11731.1"/>
    <property type="molecule type" value="Genomic_DNA"/>
</dbReference>
<organism evidence="2">
    <name type="scientific">viral metagenome</name>
    <dbReference type="NCBI Taxonomy" id="1070528"/>
    <lineage>
        <taxon>unclassified sequences</taxon>
        <taxon>metagenomes</taxon>
        <taxon>organismal metagenomes</taxon>
    </lineage>
</organism>
<name>A0A6C0D5A8_9ZZZZ</name>
<dbReference type="PROSITE" id="PS51186">
    <property type="entry name" value="GNAT"/>
    <property type="match status" value="1"/>
</dbReference>
<accession>A0A6C0D5A8</accession>
<dbReference type="InterPro" id="IPR039143">
    <property type="entry name" value="GNPNAT1-like"/>
</dbReference>
<dbReference type="InterPro" id="IPR016181">
    <property type="entry name" value="Acyl_CoA_acyltransferase"/>
</dbReference>
<dbReference type="PANTHER" id="PTHR13355:SF11">
    <property type="entry name" value="GLUCOSAMINE 6-PHOSPHATE N-ACETYLTRANSFERASE"/>
    <property type="match status" value="1"/>
</dbReference>
<proteinExistence type="predicted"/>
<dbReference type="GO" id="GO:0004343">
    <property type="term" value="F:glucosamine 6-phosphate N-acetyltransferase activity"/>
    <property type="evidence" value="ECO:0007669"/>
    <property type="project" value="TreeGrafter"/>
</dbReference>
<dbReference type="SUPFAM" id="SSF55729">
    <property type="entry name" value="Acyl-CoA N-acyltransferases (Nat)"/>
    <property type="match status" value="1"/>
</dbReference>
<reference evidence="2" key="1">
    <citation type="journal article" date="2020" name="Nature">
        <title>Giant virus diversity and host interactions through global metagenomics.</title>
        <authorList>
            <person name="Schulz F."/>
            <person name="Roux S."/>
            <person name="Paez-Espino D."/>
            <person name="Jungbluth S."/>
            <person name="Walsh D.A."/>
            <person name="Denef V.J."/>
            <person name="McMahon K.D."/>
            <person name="Konstantinidis K.T."/>
            <person name="Eloe-Fadrosh E.A."/>
            <person name="Kyrpides N.C."/>
            <person name="Woyke T."/>
        </authorList>
    </citation>
    <scope>NUCLEOTIDE SEQUENCE</scope>
    <source>
        <strain evidence="2">GVMAG-M-3300023174-116</strain>
    </source>
</reference>
<evidence type="ECO:0000313" key="2">
    <source>
        <dbReference type="EMBL" id="QHT11731.1"/>
    </source>
</evidence>